<dbReference type="Gene3D" id="3.40.50.2300">
    <property type="match status" value="1"/>
</dbReference>
<feature type="domain" description="HTH luxR-type" evidence="6">
    <location>
        <begin position="152"/>
        <end position="217"/>
    </location>
</feature>
<feature type="modified residue" description="4-aspartylphosphate" evidence="5">
    <location>
        <position position="61"/>
    </location>
</feature>
<dbReference type="InterPro" id="IPR011006">
    <property type="entry name" value="CheY-like_superfamily"/>
</dbReference>
<evidence type="ECO:0000313" key="9">
    <source>
        <dbReference type="Proteomes" id="UP001597414"/>
    </source>
</evidence>
<dbReference type="InterPro" id="IPR058245">
    <property type="entry name" value="NreC/VraR/RcsB-like_REC"/>
</dbReference>
<name>A0ABW5B5J0_9BACT</name>
<keyword evidence="2" id="KW-0805">Transcription regulation</keyword>
<dbReference type="CDD" id="cd06170">
    <property type="entry name" value="LuxR_C_like"/>
    <property type="match status" value="1"/>
</dbReference>
<dbReference type="SMART" id="SM00448">
    <property type="entry name" value="REC"/>
    <property type="match status" value="1"/>
</dbReference>
<dbReference type="PANTHER" id="PTHR43214">
    <property type="entry name" value="TWO-COMPONENT RESPONSE REGULATOR"/>
    <property type="match status" value="1"/>
</dbReference>
<evidence type="ECO:0000259" key="7">
    <source>
        <dbReference type="PROSITE" id="PS50110"/>
    </source>
</evidence>
<evidence type="ECO:0000256" key="5">
    <source>
        <dbReference type="PROSITE-ProRule" id="PRU00169"/>
    </source>
</evidence>
<dbReference type="SMART" id="SM00421">
    <property type="entry name" value="HTH_LUXR"/>
    <property type="match status" value="1"/>
</dbReference>
<dbReference type="SUPFAM" id="SSF52172">
    <property type="entry name" value="CheY-like"/>
    <property type="match status" value="1"/>
</dbReference>
<dbReference type="Pfam" id="PF00196">
    <property type="entry name" value="GerE"/>
    <property type="match status" value="1"/>
</dbReference>
<protein>
    <submittedName>
        <fullName evidence="8">Response regulator</fullName>
    </submittedName>
</protein>
<gene>
    <name evidence="8" type="ORF">ACFSKV_06265</name>
</gene>
<dbReference type="RefSeq" id="WP_380801066.1">
    <property type="nucleotide sequence ID" value="NZ_JBHUIV010000010.1"/>
</dbReference>
<evidence type="ECO:0000256" key="3">
    <source>
        <dbReference type="ARBA" id="ARBA00023125"/>
    </source>
</evidence>
<dbReference type="InterPro" id="IPR000792">
    <property type="entry name" value="Tscrpt_reg_LuxR_C"/>
</dbReference>
<keyword evidence="9" id="KW-1185">Reference proteome</keyword>
<sequence>MNNDKSKSTILVLDEHEIFAEGIKLILENNLDVEVRYRFLNGENVLNYFKEVGQADLILLDLNLTQMDSLEFMELLQEEKPGLKILATSNQQSDAKIFLTRKLGAKGFIGKDSNLKDMLIAVKEVLQGDFYFPEEGKSLGGSLDIMEEVIKNLCKRFELSRSEIKIMNLILDRKNNKEIAHELYLSPLTVKNHRKNIYRKFGVQNLAGILIILKEELEKDRKG</sequence>
<dbReference type="SUPFAM" id="SSF46894">
    <property type="entry name" value="C-terminal effector domain of the bipartite response regulators"/>
    <property type="match status" value="1"/>
</dbReference>
<dbReference type="Pfam" id="PF00072">
    <property type="entry name" value="Response_reg"/>
    <property type="match status" value="1"/>
</dbReference>
<dbReference type="Proteomes" id="UP001597414">
    <property type="component" value="Unassembled WGS sequence"/>
</dbReference>
<accession>A0ABW5B5J0</accession>
<dbReference type="PROSITE" id="PS50043">
    <property type="entry name" value="HTH_LUXR_2"/>
    <property type="match status" value="1"/>
</dbReference>
<dbReference type="PRINTS" id="PR00038">
    <property type="entry name" value="HTHLUXR"/>
</dbReference>
<dbReference type="EMBL" id="JBHUIV010000010">
    <property type="protein sequence ID" value="MFD2201162.1"/>
    <property type="molecule type" value="Genomic_DNA"/>
</dbReference>
<dbReference type="InterPro" id="IPR016032">
    <property type="entry name" value="Sig_transdc_resp-reg_C-effctor"/>
</dbReference>
<keyword evidence="3" id="KW-0238">DNA-binding</keyword>
<evidence type="ECO:0000259" key="6">
    <source>
        <dbReference type="PROSITE" id="PS50043"/>
    </source>
</evidence>
<dbReference type="PANTHER" id="PTHR43214:SF41">
    <property type="entry name" value="NITRATE_NITRITE RESPONSE REGULATOR PROTEIN NARP"/>
    <property type="match status" value="1"/>
</dbReference>
<evidence type="ECO:0000256" key="1">
    <source>
        <dbReference type="ARBA" id="ARBA00022553"/>
    </source>
</evidence>
<organism evidence="8 9">
    <name type="scientific">Shivajiella indica</name>
    <dbReference type="NCBI Taxonomy" id="872115"/>
    <lineage>
        <taxon>Bacteria</taxon>
        <taxon>Pseudomonadati</taxon>
        <taxon>Bacteroidota</taxon>
        <taxon>Cytophagia</taxon>
        <taxon>Cytophagales</taxon>
        <taxon>Cyclobacteriaceae</taxon>
        <taxon>Shivajiella</taxon>
    </lineage>
</organism>
<evidence type="ECO:0000256" key="2">
    <source>
        <dbReference type="ARBA" id="ARBA00023015"/>
    </source>
</evidence>
<reference evidence="9" key="1">
    <citation type="journal article" date="2019" name="Int. J. Syst. Evol. Microbiol.">
        <title>The Global Catalogue of Microorganisms (GCM) 10K type strain sequencing project: providing services to taxonomists for standard genome sequencing and annotation.</title>
        <authorList>
            <consortium name="The Broad Institute Genomics Platform"/>
            <consortium name="The Broad Institute Genome Sequencing Center for Infectious Disease"/>
            <person name="Wu L."/>
            <person name="Ma J."/>
        </authorList>
    </citation>
    <scope>NUCLEOTIDE SEQUENCE [LARGE SCALE GENOMIC DNA]</scope>
    <source>
        <strain evidence="9">KCTC 19812</strain>
    </source>
</reference>
<dbReference type="PROSITE" id="PS50110">
    <property type="entry name" value="RESPONSE_REGULATORY"/>
    <property type="match status" value="1"/>
</dbReference>
<keyword evidence="4" id="KW-0804">Transcription</keyword>
<evidence type="ECO:0000313" key="8">
    <source>
        <dbReference type="EMBL" id="MFD2201162.1"/>
    </source>
</evidence>
<keyword evidence="1 5" id="KW-0597">Phosphoprotein</keyword>
<dbReference type="CDD" id="cd17535">
    <property type="entry name" value="REC_NarL-like"/>
    <property type="match status" value="1"/>
</dbReference>
<feature type="domain" description="Response regulatory" evidence="7">
    <location>
        <begin position="9"/>
        <end position="126"/>
    </location>
</feature>
<dbReference type="InterPro" id="IPR001789">
    <property type="entry name" value="Sig_transdc_resp-reg_receiver"/>
</dbReference>
<dbReference type="InterPro" id="IPR039420">
    <property type="entry name" value="WalR-like"/>
</dbReference>
<proteinExistence type="predicted"/>
<evidence type="ECO:0000256" key="4">
    <source>
        <dbReference type="ARBA" id="ARBA00023163"/>
    </source>
</evidence>
<comment type="caution">
    <text evidence="8">The sequence shown here is derived from an EMBL/GenBank/DDBJ whole genome shotgun (WGS) entry which is preliminary data.</text>
</comment>